<comment type="caution">
    <text evidence="1">The sequence shown here is derived from an EMBL/GenBank/DDBJ whole genome shotgun (WGS) entry which is preliminary data.</text>
</comment>
<proteinExistence type="predicted"/>
<gene>
    <name evidence="1" type="ORF">HD593_005617</name>
</gene>
<organism evidence="1 2">
    <name type="scientific">Nonomuraea rubra</name>
    <dbReference type="NCBI Taxonomy" id="46180"/>
    <lineage>
        <taxon>Bacteria</taxon>
        <taxon>Bacillati</taxon>
        <taxon>Actinomycetota</taxon>
        <taxon>Actinomycetes</taxon>
        <taxon>Streptosporangiales</taxon>
        <taxon>Streptosporangiaceae</taxon>
        <taxon>Nonomuraea</taxon>
    </lineage>
</organism>
<reference evidence="1 2" key="1">
    <citation type="submission" date="2020-08" db="EMBL/GenBank/DDBJ databases">
        <title>Sequencing the genomes of 1000 actinobacteria strains.</title>
        <authorList>
            <person name="Klenk H.-P."/>
        </authorList>
    </citation>
    <scope>NUCLEOTIDE SEQUENCE [LARGE SCALE GENOMIC DNA]</scope>
    <source>
        <strain evidence="1 2">DSM 43768</strain>
    </source>
</reference>
<dbReference type="EMBL" id="JACHMI010000001">
    <property type="protein sequence ID" value="MBB6550822.1"/>
    <property type="molecule type" value="Genomic_DNA"/>
</dbReference>
<protein>
    <submittedName>
        <fullName evidence="1">Uncharacterized protein</fullName>
    </submittedName>
</protein>
<keyword evidence="2" id="KW-1185">Reference proteome</keyword>
<dbReference type="Proteomes" id="UP000565579">
    <property type="component" value="Unassembled WGS sequence"/>
</dbReference>
<evidence type="ECO:0000313" key="2">
    <source>
        <dbReference type="Proteomes" id="UP000565579"/>
    </source>
</evidence>
<sequence length="55" mass="6186">MTGRRSAARPGRPTRTWRRESLGVLREARLLTAAEVAAYLAQPVPDTPETIRNRL</sequence>
<accession>A0A7X0NWG2</accession>
<name>A0A7X0NWG2_9ACTN</name>
<dbReference type="RefSeq" id="WP_185105028.1">
    <property type="nucleotide sequence ID" value="NZ_BAAAXY010000231.1"/>
</dbReference>
<evidence type="ECO:0000313" key="1">
    <source>
        <dbReference type="EMBL" id="MBB6550822.1"/>
    </source>
</evidence>
<dbReference type="AlphaFoldDB" id="A0A7X0NWG2"/>